<dbReference type="VEuPathDB" id="FungiDB:MELLADRAFT_112127"/>
<dbReference type="GeneID" id="18924571"/>
<protein>
    <submittedName>
        <fullName evidence="1">Uncharacterized protein</fullName>
    </submittedName>
</protein>
<dbReference type="PANTHER" id="PTHR33096">
    <property type="entry name" value="CXC2 DOMAIN-CONTAINING PROTEIN"/>
    <property type="match status" value="1"/>
</dbReference>
<organism evidence="2">
    <name type="scientific">Melampsora larici-populina (strain 98AG31 / pathotype 3-4-7)</name>
    <name type="common">Poplar leaf rust fungus</name>
    <dbReference type="NCBI Taxonomy" id="747676"/>
    <lineage>
        <taxon>Eukaryota</taxon>
        <taxon>Fungi</taxon>
        <taxon>Dikarya</taxon>
        <taxon>Basidiomycota</taxon>
        <taxon>Pucciniomycotina</taxon>
        <taxon>Pucciniomycetes</taxon>
        <taxon>Pucciniales</taxon>
        <taxon>Melampsoraceae</taxon>
        <taxon>Melampsora</taxon>
    </lineage>
</organism>
<evidence type="ECO:0000313" key="2">
    <source>
        <dbReference type="Proteomes" id="UP000001072"/>
    </source>
</evidence>
<dbReference type="InParanoid" id="F4S5H1"/>
<gene>
    <name evidence="1" type="ORF">MELLADRAFT_112127</name>
</gene>
<sequence length="361" mass="41352">MDVISMTAKEKKKKIAELLELEENLIEARLLKRVKARTGREKQELLNLPKYLVWLETQIHNAAAELGSEEFRELTGVTDDRAKHLLALQVAKGKLYEAKVGVIEARRRSERTGGTTSQGRLNYIKSHKSKLFKTKYNSYHRRVSGYNDRFQPEPLLDDPSLAEVERMEISDLFWAGGSTLSHPEEPWANDLPTREGIQAFLSCRSAEEEMCCISREARQLSQWALEYQSKVDLVDPGAVDGTDVSGVIQKSLYAGLASETRRLWYNWNFDLIDVIRSTAVHLPSPLRLAHDQEIVGQWKDLMEIKFGHWEHTLVRIAVPDLSDIYSQMEAEVEEEELLAPEDFDMGEDDDALTCIYLIYTH</sequence>
<dbReference type="EMBL" id="GL883151">
    <property type="protein sequence ID" value="EGG00025.1"/>
    <property type="molecule type" value="Genomic_DNA"/>
</dbReference>
<name>F4S5H1_MELLP</name>
<proteinExistence type="predicted"/>
<dbReference type="KEGG" id="mlr:MELLADRAFT_112127"/>
<evidence type="ECO:0000313" key="1">
    <source>
        <dbReference type="EMBL" id="EGG00025.1"/>
    </source>
</evidence>
<keyword evidence="2" id="KW-1185">Reference proteome</keyword>
<dbReference type="Proteomes" id="UP000001072">
    <property type="component" value="Unassembled WGS sequence"/>
</dbReference>
<dbReference type="HOGENOM" id="CLU_046571_1_0_1"/>
<accession>F4S5H1</accession>
<dbReference type="RefSeq" id="XP_007416623.1">
    <property type="nucleotide sequence ID" value="XM_007416561.1"/>
</dbReference>
<dbReference type="PANTHER" id="PTHR33096:SF1">
    <property type="entry name" value="CXC1-LIKE CYSTEINE CLUSTER ASSOCIATED WITH KDZ TRANSPOSASES DOMAIN-CONTAINING PROTEIN"/>
    <property type="match status" value="1"/>
</dbReference>
<reference evidence="2" key="1">
    <citation type="journal article" date="2011" name="Proc. Natl. Acad. Sci. U.S.A.">
        <title>Obligate biotrophy features unraveled by the genomic analysis of rust fungi.</title>
        <authorList>
            <person name="Duplessis S."/>
            <person name="Cuomo C.A."/>
            <person name="Lin Y.-C."/>
            <person name="Aerts A."/>
            <person name="Tisserant E."/>
            <person name="Veneault-Fourrey C."/>
            <person name="Joly D.L."/>
            <person name="Hacquard S."/>
            <person name="Amselem J."/>
            <person name="Cantarel B.L."/>
            <person name="Chiu R."/>
            <person name="Coutinho P.M."/>
            <person name="Feau N."/>
            <person name="Field M."/>
            <person name="Frey P."/>
            <person name="Gelhaye E."/>
            <person name="Goldberg J."/>
            <person name="Grabherr M.G."/>
            <person name="Kodira C.D."/>
            <person name="Kohler A."/>
            <person name="Kuees U."/>
            <person name="Lindquist E.A."/>
            <person name="Lucas S.M."/>
            <person name="Mago R."/>
            <person name="Mauceli E."/>
            <person name="Morin E."/>
            <person name="Murat C."/>
            <person name="Pangilinan J.L."/>
            <person name="Park R."/>
            <person name="Pearson M."/>
            <person name="Quesneville H."/>
            <person name="Rouhier N."/>
            <person name="Sakthikumar S."/>
            <person name="Salamov A.A."/>
            <person name="Schmutz J."/>
            <person name="Selles B."/>
            <person name="Shapiro H."/>
            <person name="Tanguay P."/>
            <person name="Tuskan G.A."/>
            <person name="Henrissat B."/>
            <person name="Van de Peer Y."/>
            <person name="Rouze P."/>
            <person name="Ellis J.G."/>
            <person name="Dodds P.N."/>
            <person name="Schein J.E."/>
            <person name="Zhong S."/>
            <person name="Hamelin R.C."/>
            <person name="Grigoriev I.V."/>
            <person name="Szabo L.J."/>
            <person name="Martin F."/>
        </authorList>
    </citation>
    <scope>NUCLEOTIDE SEQUENCE [LARGE SCALE GENOMIC DNA]</scope>
    <source>
        <strain evidence="2">98AG31 / pathotype 3-4-7</strain>
    </source>
</reference>
<dbReference type="AlphaFoldDB" id="F4S5H1"/>